<proteinExistence type="inferred from homology"/>
<dbReference type="GO" id="GO:0006396">
    <property type="term" value="P:RNA processing"/>
    <property type="evidence" value="ECO:0007669"/>
    <property type="project" value="InterPro"/>
</dbReference>
<dbReference type="Pfam" id="PF00588">
    <property type="entry name" value="SpoU_methylase"/>
    <property type="match status" value="1"/>
</dbReference>
<reference evidence="6 7" key="1">
    <citation type="submission" date="2018-05" db="EMBL/GenBank/DDBJ databases">
        <title>Complete genome sequence of Arcticibacterium luteifluviistationis SM1504T, a cytophagaceae bacterium isolated from Arctic surface seawater.</title>
        <authorList>
            <person name="Li Y."/>
            <person name="Qin Q.-L."/>
        </authorList>
    </citation>
    <scope>NUCLEOTIDE SEQUENCE [LARGE SCALE GENOMIC DNA]</scope>
    <source>
        <strain evidence="6 7">SM1504</strain>
    </source>
</reference>
<evidence type="ECO:0000256" key="2">
    <source>
        <dbReference type="ARBA" id="ARBA00022603"/>
    </source>
</evidence>
<protein>
    <submittedName>
        <fullName evidence="6">RNA methyltransferase</fullName>
    </submittedName>
</protein>
<dbReference type="Pfam" id="PF22435">
    <property type="entry name" value="MRM3-like_sub_bind"/>
    <property type="match status" value="1"/>
</dbReference>
<dbReference type="OrthoDB" id="9785673at2"/>
<dbReference type="EMBL" id="CP029480">
    <property type="protein sequence ID" value="AWV98215.1"/>
    <property type="molecule type" value="Genomic_DNA"/>
</dbReference>
<evidence type="ECO:0000256" key="1">
    <source>
        <dbReference type="ARBA" id="ARBA00007228"/>
    </source>
</evidence>
<feature type="domain" description="MRM3-like substrate binding" evidence="5">
    <location>
        <begin position="9"/>
        <end position="77"/>
    </location>
</feature>
<dbReference type="Proteomes" id="UP000249873">
    <property type="component" value="Chromosome"/>
</dbReference>
<dbReference type="InterPro" id="IPR029026">
    <property type="entry name" value="tRNA_m1G_MTases_N"/>
</dbReference>
<gene>
    <name evidence="6" type="ORF">DJ013_08540</name>
</gene>
<dbReference type="Gene3D" id="3.40.1280.10">
    <property type="match status" value="1"/>
</dbReference>
<evidence type="ECO:0000259" key="5">
    <source>
        <dbReference type="Pfam" id="PF22435"/>
    </source>
</evidence>
<dbReference type="InterPro" id="IPR029028">
    <property type="entry name" value="Alpha/beta_knot_MTases"/>
</dbReference>
<name>A0A2Z4GAW5_9BACT</name>
<dbReference type="CDD" id="cd18109">
    <property type="entry name" value="SpoU-like_RNA-MTase"/>
    <property type="match status" value="1"/>
</dbReference>
<dbReference type="SUPFAM" id="SSF75217">
    <property type="entry name" value="alpha/beta knot"/>
    <property type="match status" value="1"/>
</dbReference>
<comment type="similarity">
    <text evidence="1">Belongs to the class IV-like SAM-binding methyltransferase superfamily. RNA methyltransferase TrmH family.</text>
</comment>
<organism evidence="6 7">
    <name type="scientific">Arcticibacterium luteifluviistationis</name>
    <dbReference type="NCBI Taxonomy" id="1784714"/>
    <lineage>
        <taxon>Bacteria</taxon>
        <taxon>Pseudomonadati</taxon>
        <taxon>Bacteroidota</taxon>
        <taxon>Cytophagia</taxon>
        <taxon>Cytophagales</taxon>
        <taxon>Leadbetterellaceae</taxon>
        <taxon>Arcticibacterium</taxon>
    </lineage>
</organism>
<evidence type="ECO:0000313" key="7">
    <source>
        <dbReference type="Proteomes" id="UP000249873"/>
    </source>
</evidence>
<sequence>MNGLSKQKQKYIQSLHIKKYRQQFGFFIVEGQKSLEELAKSDFDVKEVYLTERGSDLRITNAEISFCSEKDIEKVSSFRSNNYGIAIVACKPNEKPIIKNEWVLALDEIRDPGNLGTIIRIADWYGINKIICSENTVELYNPKVISSTMGSFSRVNCFYTNLKEYLPELDLPVYGAYLNGQNIHQLSFPESGVLLMGSESHGISAELEHIVSNKITIPAFGHAESLNAGIATAVILDNIRRP</sequence>
<dbReference type="GO" id="GO:0003723">
    <property type="term" value="F:RNA binding"/>
    <property type="evidence" value="ECO:0007669"/>
    <property type="project" value="InterPro"/>
</dbReference>
<dbReference type="InterPro" id="IPR053888">
    <property type="entry name" value="MRM3-like_sub_bind"/>
</dbReference>
<dbReference type="GO" id="GO:0008173">
    <property type="term" value="F:RNA methyltransferase activity"/>
    <property type="evidence" value="ECO:0007669"/>
    <property type="project" value="InterPro"/>
</dbReference>
<dbReference type="InterPro" id="IPR029064">
    <property type="entry name" value="Ribosomal_eL30-like_sf"/>
</dbReference>
<dbReference type="PANTHER" id="PTHR43191">
    <property type="entry name" value="RRNA METHYLTRANSFERASE 3"/>
    <property type="match status" value="1"/>
</dbReference>
<dbReference type="AlphaFoldDB" id="A0A2Z4GAW5"/>
<keyword evidence="7" id="KW-1185">Reference proteome</keyword>
<dbReference type="InterPro" id="IPR001537">
    <property type="entry name" value="SpoU_MeTrfase"/>
</dbReference>
<keyword evidence="3 6" id="KW-0808">Transferase</keyword>
<evidence type="ECO:0000259" key="4">
    <source>
        <dbReference type="Pfam" id="PF00588"/>
    </source>
</evidence>
<dbReference type="RefSeq" id="WP_111371337.1">
    <property type="nucleotide sequence ID" value="NZ_CP029480.1"/>
</dbReference>
<dbReference type="Gene3D" id="3.30.1330.30">
    <property type="match status" value="1"/>
</dbReference>
<evidence type="ECO:0000256" key="3">
    <source>
        <dbReference type="ARBA" id="ARBA00022679"/>
    </source>
</evidence>
<accession>A0A2Z4GAW5</accession>
<feature type="domain" description="tRNA/rRNA methyltransferase SpoU type" evidence="4">
    <location>
        <begin position="103"/>
        <end position="236"/>
    </location>
</feature>
<dbReference type="GO" id="GO:0032259">
    <property type="term" value="P:methylation"/>
    <property type="evidence" value="ECO:0007669"/>
    <property type="project" value="UniProtKB-KW"/>
</dbReference>
<dbReference type="PANTHER" id="PTHR43191:SF2">
    <property type="entry name" value="RRNA METHYLTRANSFERASE 3, MITOCHONDRIAL"/>
    <property type="match status" value="1"/>
</dbReference>
<dbReference type="InterPro" id="IPR051259">
    <property type="entry name" value="rRNA_Methyltransferase"/>
</dbReference>
<keyword evidence="2 6" id="KW-0489">Methyltransferase</keyword>
<evidence type="ECO:0000313" key="6">
    <source>
        <dbReference type="EMBL" id="AWV98215.1"/>
    </source>
</evidence>
<dbReference type="SUPFAM" id="SSF55315">
    <property type="entry name" value="L30e-like"/>
    <property type="match status" value="1"/>
</dbReference>
<dbReference type="KEGG" id="als:DJ013_08540"/>